<dbReference type="InterPro" id="IPR036640">
    <property type="entry name" value="ABC1_TM_sf"/>
</dbReference>
<dbReference type="GO" id="GO:0005886">
    <property type="term" value="C:plasma membrane"/>
    <property type="evidence" value="ECO:0007669"/>
    <property type="project" value="UniProtKB-SubCell"/>
</dbReference>
<evidence type="ECO:0000259" key="9">
    <source>
        <dbReference type="PROSITE" id="PS50893"/>
    </source>
</evidence>
<evidence type="ECO:0000256" key="4">
    <source>
        <dbReference type="ARBA" id="ARBA00022840"/>
    </source>
</evidence>
<dbReference type="InterPro" id="IPR039421">
    <property type="entry name" value="Type_1_exporter"/>
</dbReference>
<keyword evidence="4" id="KW-0067">ATP-binding</keyword>
<dbReference type="EMBL" id="PCGR01000003">
    <property type="protein sequence ID" value="PJK16244.1"/>
    <property type="molecule type" value="Genomic_DNA"/>
</dbReference>
<evidence type="ECO:0000256" key="1">
    <source>
        <dbReference type="ARBA" id="ARBA00004651"/>
    </source>
</evidence>
<evidence type="ECO:0000259" key="10">
    <source>
        <dbReference type="PROSITE" id="PS50929"/>
    </source>
</evidence>
<dbReference type="PANTHER" id="PTHR24221:SF653">
    <property type="entry name" value="TRANSPORT ATP-BINDING PROTEIN CYDC"/>
    <property type="match status" value="1"/>
</dbReference>
<dbReference type="SMART" id="SM00382">
    <property type="entry name" value="AAA"/>
    <property type="match status" value="1"/>
</dbReference>
<dbReference type="InterPro" id="IPR003593">
    <property type="entry name" value="AAA+_ATPase"/>
</dbReference>
<feature type="transmembrane region" description="Helical" evidence="8">
    <location>
        <begin position="136"/>
        <end position="157"/>
    </location>
</feature>
<evidence type="ECO:0000256" key="3">
    <source>
        <dbReference type="ARBA" id="ARBA00022741"/>
    </source>
</evidence>
<dbReference type="Proteomes" id="UP000228680">
    <property type="component" value="Unassembled WGS sequence"/>
</dbReference>
<feature type="domain" description="ABC transmembrane type-1" evidence="10">
    <location>
        <begin position="26"/>
        <end position="310"/>
    </location>
</feature>
<organism evidence="11 12">
    <name type="scientific">Chryseomicrobium excrementi</name>
    <dbReference type="NCBI Taxonomy" id="2041346"/>
    <lineage>
        <taxon>Bacteria</taxon>
        <taxon>Bacillati</taxon>
        <taxon>Bacillota</taxon>
        <taxon>Bacilli</taxon>
        <taxon>Bacillales</taxon>
        <taxon>Caryophanaceae</taxon>
        <taxon>Chryseomicrobium</taxon>
    </lineage>
</organism>
<sequence length="572" mass="63592">MPDSCKEVPEMRVLVNLILEERKEALLAVGLGAVSGLTAVALFAQSGYMISKAALAPPFYTILILTAFLKLFGAVKSSSKYFERLISHRVTFSALSRIRQYFFERIDPMVPQVFTKYRSGDLLTRFVGDVEVLQNFFLRVLYPPLVTALVFIATVFFTVFFSVWLALALVIGFLLVAVVVPAASAKSLQKHHVLSKRAHLATESVEYLNGYRELLLHNQLEEQRKRLENAQQSYIQEQVAVGKTQLWSQTLNATVASFTALVMLGIGAYLVTTDQLDGLFLAMLTLVALTSFETAVPLAGLPGHLHESRQALDRLTTQMEPPLPILQQELAPASGYSIELSDVSYQYPESIRPTLDAIKLRIPAGEKWAIVGASGSGKSTLLQLLAAMAYPTSGEVSYNGQATSQLIPETLWKQLGVQLQASHFFYGTIRDNLVIAKPDASDEELHNALEQAQFTSELDAVVFERGDNLSGGEKQRLALARLFLLDVPVWLLDEPFTSLDYVTEQRLLHALQQHTKDDTVILVSHKLSGLENMDGILVMDHGKLVEFGSFTQLLEKKATFYEMYQIEKSLVE</sequence>
<name>A0A2M9EYG0_9BACL</name>
<dbReference type="InterPro" id="IPR011527">
    <property type="entry name" value="ABC1_TM_dom"/>
</dbReference>
<evidence type="ECO:0000256" key="5">
    <source>
        <dbReference type="ARBA" id="ARBA00022989"/>
    </source>
</evidence>
<evidence type="ECO:0000256" key="8">
    <source>
        <dbReference type="SAM" id="Phobius"/>
    </source>
</evidence>
<dbReference type="AlphaFoldDB" id="A0A2M9EYG0"/>
<dbReference type="Pfam" id="PF00664">
    <property type="entry name" value="ABC_membrane"/>
    <property type="match status" value="1"/>
</dbReference>
<gene>
    <name evidence="11" type="primary">cydC</name>
    <name evidence="11" type="ORF">CQS04_10070</name>
</gene>
<protein>
    <submittedName>
        <fullName evidence="11">Thiol reductant ABC exporter subunit CydC</fullName>
    </submittedName>
</protein>
<evidence type="ECO:0000256" key="2">
    <source>
        <dbReference type="ARBA" id="ARBA00022692"/>
    </source>
</evidence>
<dbReference type="GO" id="GO:0016887">
    <property type="term" value="F:ATP hydrolysis activity"/>
    <property type="evidence" value="ECO:0007669"/>
    <property type="project" value="InterPro"/>
</dbReference>
<dbReference type="CDD" id="cd18585">
    <property type="entry name" value="ABC_6TM_CydC"/>
    <property type="match status" value="1"/>
</dbReference>
<evidence type="ECO:0000256" key="6">
    <source>
        <dbReference type="ARBA" id="ARBA00023136"/>
    </source>
</evidence>
<dbReference type="InterPro" id="IPR014223">
    <property type="entry name" value="ABC_CydC/D"/>
</dbReference>
<dbReference type="GO" id="GO:0045454">
    <property type="term" value="P:cell redox homeostasis"/>
    <property type="evidence" value="ECO:0007669"/>
    <property type="project" value="InterPro"/>
</dbReference>
<feature type="transmembrane region" description="Helical" evidence="8">
    <location>
        <begin position="25"/>
        <end position="44"/>
    </location>
</feature>
<feature type="transmembrane region" description="Helical" evidence="8">
    <location>
        <begin position="251"/>
        <end position="272"/>
    </location>
</feature>
<dbReference type="Pfam" id="PF00005">
    <property type="entry name" value="ABC_tran"/>
    <property type="match status" value="1"/>
</dbReference>
<proteinExistence type="predicted"/>
<dbReference type="GO" id="GO:0034775">
    <property type="term" value="P:glutathione transmembrane transport"/>
    <property type="evidence" value="ECO:0007669"/>
    <property type="project" value="InterPro"/>
</dbReference>
<dbReference type="Gene3D" id="1.20.1560.10">
    <property type="entry name" value="ABC transporter type 1, transmembrane domain"/>
    <property type="match status" value="1"/>
</dbReference>
<dbReference type="GO" id="GO:0140359">
    <property type="term" value="F:ABC-type transporter activity"/>
    <property type="evidence" value="ECO:0007669"/>
    <property type="project" value="InterPro"/>
</dbReference>
<dbReference type="GO" id="GO:0034040">
    <property type="term" value="F:ATPase-coupled lipid transmembrane transporter activity"/>
    <property type="evidence" value="ECO:0007669"/>
    <property type="project" value="TreeGrafter"/>
</dbReference>
<keyword evidence="7" id="KW-0175">Coiled coil</keyword>
<dbReference type="PROSITE" id="PS50929">
    <property type="entry name" value="ABC_TM1F"/>
    <property type="match status" value="1"/>
</dbReference>
<dbReference type="Gene3D" id="3.40.50.300">
    <property type="entry name" value="P-loop containing nucleotide triphosphate hydrolases"/>
    <property type="match status" value="1"/>
</dbReference>
<dbReference type="InterPro" id="IPR027417">
    <property type="entry name" value="P-loop_NTPase"/>
</dbReference>
<comment type="caution">
    <text evidence="11">The sequence shown here is derived from an EMBL/GenBank/DDBJ whole genome shotgun (WGS) entry which is preliminary data.</text>
</comment>
<dbReference type="NCBIfam" id="TIGR02868">
    <property type="entry name" value="CydC"/>
    <property type="match status" value="1"/>
</dbReference>
<accession>A0A2M9EYG0</accession>
<feature type="domain" description="ABC transporter" evidence="9">
    <location>
        <begin position="338"/>
        <end position="566"/>
    </location>
</feature>
<dbReference type="InterPro" id="IPR003439">
    <property type="entry name" value="ABC_transporter-like_ATP-bd"/>
</dbReference>
<dbReference type="PROSITE" id="PS00211">
    <property type="entry name" value="ABC_TRANSPORTER_1"/>
    <property type="match status" value="1"/>
</dbReference>
<reference evidence="11 12" key="1">
    <citation type="submission" date="2017-10" db="EMBL/GenBank/DDBJ databases">
        <title>Draft genome of Chryseomicrobium casticus sp. nov.</title>
        <authorList>
            <person name="Chakraborty R."/>
            <person name="Saha T."/>
        </authorList>
    </citation>
    <scope>NUCLEOTIDE SEQUENCE [LARGE SCALE GENOMIC DNA]</scope>
    <source>
        <strain evidence="11 12">ET03</strain>
    </source>
</reference>
<dbReference type="PROSITE" id="PS50893">
    <property type="entry name" value="ABC_TRANSPORTER_2"/>
    <property type="match status" value="1"/>
</dbReference>
<dbReference type="SUPFAM" id="SSF52540">
    <property type="entry name" value="P-loop containing nucleoside triphosphate hydrolases"/>
    <property type="match status" value="1"/>
</dbReference>
<feature type="coiled-coil region" evidence="7">
    <location>
        <begin position="213"/>
        <end position="240"/>
    </location>
</feature>
<keyword evidence="12" id="KW-1185">Reference proteome</keyword>
<evidence type="ECO:0000313" key="11">
    <source>
        <dbReference type="EMBL" id="PJK16244.1"/>
    </source>
</evidence>
<dbReference type="GO" id="GO:0005524">
    <property type="term" value="F:ATP binding"/>
    <property type="evidence" value="ECO:0007669"/>
    <property type="project" value="UniProtKB-KW"/>
</dbReference>
<keyword evidence="3" id="KW-0547">Nucleotide-binding</keyword>
<dbReference type="PANTHER" id="PTHR24221">
    <property type="entry name" value="ATP-BINDING CASSETTE SUB-FAMILY B"/>
    <property type="match status" value="1"/>
</dbReference>
<feature type="transmembrane region" description="Helical" evidence="8">
    <location>
        <begin position="163"/>
        <end position="183"/>
    </location>
</feature>
<keyword evidence="5 8" id="KW-1133">Transmembrane helix</keyword>
<dbReference type="SUPFAM" id="SSF90123">
    <property type="entry name" value="ABC transporter transmembrane region"/>
    <property type="match status" value="1"/>
</dbReference>
<keyword evidence="6 8" id="KW-0472">Membrane</keyword>
<comment type="subcellular location">
    <subcellularLocation>
        <location evidence="1">Cell membrane</location>
        <topology evidence="1">Multi-pass membrane protein</topology>
    </subcellularLocation>
</comment>
<dbReference type="OrthoDB" id="9802264at2"/>
<dbReference type="InterPro" id="IPR017871">
    <property type="entry name" value="ABC_transporter-like_CS"/>
</dbReference>
<evidence type="ECO:0000313" key="12">
    <source>
        <dbReference type="Proteomes" id="UP000228680"/>
    </source>
</evidence>
<evidence type="ECO:0000256" key="7">
    <source>
        <dbReference type="SAM" id="Coils"/>
    </source>
</evidence>
<keyword evidence="2 8" id="KW-0812">Transmembrane</keyword>
<feature type="transmembrane region" description="Helical" evidence="8">
    <location>
        <begin position="56"/>
        <end position="75"/>
    </location>
</feature>